<sequence>MNFEKLEESVNQKPLIGCVSFCSVSEGKQYHHVQPLSSSILLNWGRKIANLQRCWRLDLVGKWRMQLLKKRKVFLEAQVPFFCCS</sequence>
<organism evidence="1 2">
    <name type="scientific">Sphagnum jensenii</name>
    <dbReference type="NCBI Taxonomy" id="128206"/>
    <lineage>
        <taxon>Eukaryota</taxon>
        <taxon>Viridiplantae</taxon>
        <taxon>Streptophyta</taxon>
        <taxon>Embryophyta</taxon>
        <taxon>Bryophyta</taxon>
        <taxon>Sphagnophytina</taxon>
        <taxon>Sphagnopsida</taxon>
        <taxon>Sphagnales</taxon>
        <taxon>Sphagnaceae</taxon>
        <taxon>Sphagnum</taxon>
    </lineage>
</organism>
<reference evidence="1" key="1">
    <citation type="submission" date="2024-02" db="EMBL/GenBank/DDBJ databases">
        <authorList>
            <consortium name="ELIXIR-Norway"/>
            <consortium name="Elixir Norway"/>
        </authorList>
    </citation>
    <scope>NUCLEOTIDE SEQUENCE</scope>
</reference>
<protein>
    <submittedName>
        <fullName evidence="1">Uncharacterized protein</fullName>
    </submittedName>
</protein>
<dbReference type="EMBL" id="OZ020099">
    <property type="protein sequence ID" value="CAK9271516.1"/>
    <property type="molecule type" value="Genomic_DNA"/>
</dbReference>
<evidence type="ECO:0000313" key="2">
    <source>
        <dbReference type="Proteomes" id="UP001497444"/>
    </source>
</evidence>
<name>A0ABP0WZA9_9BRYO</name>
<proteinExistence type="predicted"/>
<accession>A0ABP0WZA9</accession>
<dbReference type="Proteomes" id="UP001497444">
    <property type="component" value="Chromosome 4"/>
</dbReference>
<evidence type="ECO:0000313" key="1">
    <source>
        <dbReference type="EMBL" id="CAK9271516.1"/>
    </source>
</evidence>
<gene>
    <name evidence="1" type="ORF">CSSPJE1EN1_LOCUS16994</name>
</gene>
<keyword evidence="2" id="KW-1185">Reference proteome</keyword>